<evidence type="ECO:0000256" key="2">
    <source>
        <dbReference type="SAM" id="Phobius"/>
    </source>
</evidence>
<accession>A0A1X0NKK8</accession>
<dbReference type="EMBL" id="NBCO01000037">
    <property type="protein sequence ID" value="ORC85187.1"/>
    <property type="molecule type" value="Genomic_DNA"/>
</dbReference>
<keyword evidence="2" id="KW-0472">Membrane</keyword>
<gene>
    <name evidence="3" type="ORF">TM35_000371600</name>
</gene>
<dbReference type="RefSeq" id="XP_028879253.1">
    <property type="nucleotide sequence ID" value="XM_029029460.1"/>
</dbReference>
<feature type="transmembrane region" description="Helical" evidence="2">
    <location>
        <begin position="206"/>
        <end position="227"/>
    </location>
</feature>
<dbReference type="VEuPathDB" id="TriTrypDB:TM35_000371600"/>
<feature type="transmembrane region" description="Helical" evidence="2">
    <location>
        <begin position="141"/>
        <end position="164"/>
    </location>
</feature>
<name>A0A1X0NKK8_9TRYP</name>
<feature type="compositionally biased region" description="Acidic residues" evidence="1">
    <location>
        <begin position="462"/>
        <end position="493"/>
    </location>
</feature>
<evidence type="ECO:0000256" key="1">
    <source>
        <dbReference type="SAM" id="MobiDB-lite"/>
    </source>
</evidence>
<proteinExistence type="predicted"/>
<keyword evidence="2" id="KW-0812">Transmembrane</keyword>
<feature type="compositionally biased region" description="Basic and acidic residues" evidence="1">
    <location>
        <begin position="434"/>
        <end position="447"/>
    </location>
</feature>
<protein>
    <submittedName>
        <fullName evidence="3">Uncharacterized protein</fullName>
    </submittedName>
</protein>
<feature type="compositionally biased region" description="Basic residues" evidence="1">
    <location>
        <begin position="496"/>
        <end position="509"/>
    </location>
</feature>
<feature type="transmembrane region" description="Helical" evidence="2">
    <location>
        <begin position="96"/>
        <end position="120"/>
    </location>
</feature>
<dbReference type="GeneID" id="39989240"/>
<keyword evidence="4" id="KW-1185">Reference proteome</keyword>
<feature type="transmembrane region" description="Helical" evidence="2">
    <location>
        <begin position="21"/>
        <end position="43"/>
    </location>
</feature>
<reference evidence="3 4" key="1">
    <citation type="submission" date="2017-03" db="EMBL/GenBank/DDBJ databases">
        <title>An alternative strategy for trypanosome survival in the mammalian bloodstream revealed through genome and transcriptome analysis of the ubiquitous bovine parasite Trypanosoma (Megatrypanum) theileri.</title>
        <authorList>
            <person name="Kelly S."/>
            <person name="Ivens A."/>
            <person name="Mott A."/>
            <person name="O'Neill E."/>
            <person name="Emms D."/>
            <person name="Macleod O."/>
            <person name="Voorheis P."/>
            <person name="Matthews J."/>
            <person name="Matthews K."/>
            <person name="Carrington M."/>
        </authorList>
    </citation>
    <scope>NUCLEOTIDE SEQUENCE [LARGE SCALE GENOMIC DNA]</scope>
    <source>
        <strain evidence="3">Edinburgh</strain>
    </source>
</reference>
<dbReference type="AlphaFoldDB" id="A0A1X0NKK8"/>
<organism evidence="3 4">
    <name type="scientific">Trypanosoma theileri</name>
    <dbReference type="NCBI Taxonomy" id="67003"/>
    <lineage>
        <taxon>Eukaryota</taxon>
        <taxon>Discoba</taxon>
        <taxon>Euglenozoa</taxon>
        <taxon>Kinetoplastea</taxon>
        <taxon>Metakinetoplastina</taxon>
        <taxon>Trypanosomatida</taxon>
        <taxon>Trypanosomatidae</taxon>
        <taxon>Trypanosoma</taxon>
    </lineage>
</organism>
<dbReference type="Proteomes" id="UP000192257">
    <property type="component" value="Unassembled WGS sequence"/>
</dbReference>
<evidence type="ECO:0000313" key="4">
    <source>
        <dbReference type="Proteomes" id="UP000192257"/>
    </source>
</evidence>
<sequence>MFFVLPSAVYPRQTVERLFKALYQLGNVIHAMSFVVLMTEYYIRLQSSLPDYFTRSEVSLSPQLALVMNSCNYSGMLNVGGVRSKVEVTEGSLPAVLLYMTQYILAILVVEFLAIVNNALGIMGYSAGRRHLRVIGLHVPVYHVSATISILYCIALIVLSWVVYPTRTFYSDAVLYCVTTLGSENNTMLLMSEYDSLHLFDTPLEWAFAAAVVNLALYIAGIVVLSWHSCDSATVLLSASSVPWEKHGLMCTTDKAALRIHTTARETILKEAREALARGEKVRIVRSYALMTEADYEAQVEEMRRRFAERAKEEQYEQMCTYFERESDLDEGGLLWRRQVLQPPPPPPPPQRHYEQGQYELDEGPFIDGKHVGLSGDAFVDIFDNRDHEEQLWNQFGDDTYLMEADDGGELVGVSPNEKKKRHRHHKRRRHRHHEGEIDRSYHNKSNEDDEEENGAVFIDADALEEPEPYEIEADEGVGEAEIEDEIEEEEDDQTHRRHHRRRRHRHRRGSAEPNVELEGDYEMASPIEDADEL</sequence>
<evidence type="ECO:0000313" key="3">
    <source>
        <dbReference type="EMBL" id="ORC85187.1"/>
    </source>
</evidence>
<dbReference type="OrthoDB" id="271885at2759"/>
<feature type="compositionally biased region" description="Basic residues" evidence="1">
    <location>
        <begin position="419"/>
        <end position="433"/>
    </location>
</feature>
<keyword evidence="2" id="KW-1133">Transmembrane helix</keyword>
<comment type="caution">
    <text evidence="3">The sequence shown here is derived from an EMBL/GenBank/DDBJ whole genome shotgun (WGS) entry which is preliminary data.</text>
</comment>
<feature type="region of interest" description="Disordered" evidence="1">
    <location>
        <begin position="407"/>
        <end position="534"/>
    </location>
</feature>